<keyword evidence="2" id="KW-1185">Reference proteome</keyword>
<evidence type="ECO:0000313" key="2">
    <source>
        <dbReference type="Proteomes" id="UP000324832"/>
    </source>
</evidence>
<reference evidence="1 2" key="1">
    <citation type="submission" date="2017-07" db="EMBL/GenBank/DDBJ databases">
        <authorList>
            <person name="Talla V."/>
            <person name="Backstrom N."/>
        </authorList>
    </citation>
    <scope>NUCLEOTIDE SEQUENCE [LARGE SCALE GENOMIC DNA]</scope>
</reference>
<evidence type="ECO:0000313" key="1">
    <source>
        <dbReference type="EMBL" id="VVC95453.1"/>
    </source>
</evidence>
<gene>
    <name evidence="1" type="ORF">LSINAPIS_LOCUS7164</name>
</gene>
<dbReference type="Proteomes" id="UP000324832">
    <property type="component" value="Unassembled WGS sequence"/>
</dbReference>
<dbReference type="AlphaFoldDB" id="A0A5E4QDB6"/>
<protein>
    <submittedName>
        <fullName evidence="1">Uncharacterized protein</fullName>
    </submittedName>
</protein>
<sequence>MVLVLWRRRPRALAMIVVSVTVALAVHVPLSTLTEAYFPDHTPQQLAHFLSDFANYPLLYPHIRSWSVAEDWSNYSTWRYTVRYECGARCGGQAEVTHRRGGDSEAPSHSHSRVHRLLVHIKQCSRLPLLSWPQYCEESEVETQIVSGGGSSSEGRGALLVERTYEWCGAVRAAALRCAPHRHRMWHLQALREALRS</sequence>
<organism evidence="1 2">
    <name type="scientific">Leptidea sinapis</name>
    <dbReference type="NCBI Taxonomy" id="189913"/>
    <lineage>
        <taxon>Eukaryota</taxon>
        <taxon>Metazoa</taxon>
        <taxon>Ecdysozoa</taxon>
        <taxon>Arthropoda</taxon>
        <taxon>Hexapoda</taxon>
        <taxon>Insecta</taxon>
        <taxon>Pterygota</taxon>
        <taxon>Neoptera</taxon>
        <taxon>Endopterygota</taxon>
        <taxon>Lepidoptera</taxon>
        <taxon>Glossata</taxon>
        <taxon>Ditrysia</taxon>
        <taxon>Papilionoidea</taxon>
        <taxon>Pieridae</taxon>
        <taxon>Dismorphiinae</taxon>
        <taxon>Leptidea</taxon>
    </lineage>
</organism>
<name>A0A5E4QDB6_9NEOP</name>
<accession>A0A5E4QDB6</accession>
<proteinExistence type="predicted"/>
<dbReference type="EMBL" id="FZQP02002326">
    <property type="protein sequence ID" value="VVC95453.1"/>
    <property type="molecule type" value="Genomic_DNA"/>
</dbReference>